<evidence type="ECO:0000256" key="1">
    <source>
        <dbReference type="ARBA" id="ARBA00012612"/>
    </source>
</evidence>
<dbReference type="InterPro" id="IPR036249">
    <property type="entry name" value="Thioredoxin-like_sf"/>
</dbReference>
<evidence type="ECO:0000256" key="5">
    <source>
        <dbReference type="ARBA" id="ARBA00025782"/>
    </source>
</evidence>
<keyword evidence="2" id="KW-0677">Repeat</keyword>
<keyword evidence="4" id="KW-0520">NAD</keyword>
<dbReference type="EMBL" id="JH817371">
    <property type="protein sequence ID" value="EKC29329.1"/>
    <property type="molecule type" value="Genomic_DNA"/>
</dbReference>
<reference evidence="10" key="2">
    <citation type="submission" date="2022-08" db="UniProtKB">
        <authorList>
            <consortium name="EnsemblMetazoa"/>
        </authorList>
    </citation>
    <scope>IDENTIFICATION</scope>
    <source>
        <strain evidence="10">05x7-T-G4-1.051#20</strain>
    </source>
</reference>
<comment type="catalytic activity">
    <reaction evidence="6">
        <text>[protein]-dithiol + NAD(+) = [protein]-disulfide + NADH + H(+)</text>
        <dbReference type="Rhea" id="RHEA:18749"/>
        <dbReference type="Rhea" id="RHEA-COMP:10593"/>
        <dbReference type="Rhea" id="RHEA-COMP:10594"/>
        <dbReference type="ChEBI" id="CHEBI:15378"/>
        <dbReference type="ChEBI" id="CHEBI:29950"/>
        <dbReference type="ChEBI" id="CHEBI:50058"/>
        <dbReference type="ChEBI" id="CHEBI:57540"/>
        <dbReference type="ChEBI" id="CHEBI:57945"/>
        <dbReference type="EC" id="1.8.1.8"/>
    </reaction>
</comment>
<dbReference type="Pfam" id="PF13905">
    <property type="entry name" value="Thioredoxin_8"/>
    <property type="match status" value="1"/>
</dbReference>
<dbReference type="InterPro" id="IPR012336">
    <property type="entry name" value="Thioredoxin-like_fold"/>
</dbReference>
<organism evidence="9">
    <name type="scientific">Magallana gigas</name>
    <name type="common">Pacific oyster</name>
    <name type="synonym">Crassostrea gigas</name>
    <dbReference type="NCBI Taxonomy" id="29159"/>
    <lineage>
        <taxon>Eukaryota</taxon>
        <taxon>Metazoa</taxon>
        <taxon>Spiralia</taxon>
        <taxon>Lophotrochozoa</taxon>
        <taxon>Mollusca</taxon>
        <taxon>Bivalvia</taxon>
        <taxon>Autobranchia</taxon>
        <taxon>Pteriomorphia</taxon>
        <taxon>Ostreida</taxon>
        <taxon>Ostreoidea</taxon>
        <taxon>Ostreidae</taxon>
        <taxon>Magallana</taxon>
    </lineage>
</organism>
<dbReference type="KEGG" id="crg:105338528"/>
<dbReference type="Proteomes" id="UP000005408">
    <property type="component" value="Unassembled WGS sequence"/>
</dbReference>
<evidence type="ECO:0000256" key="6">
    <source>
        <dbReference type="ARBA" id="ARBA00047388"/>
    </source>
</evidence>
<gene>
    <name evidence="9" type="ORF">CGI_10009812</name>
</gene>
<reference evidence="9" key="1">
    <citation type="journal article" date="2012" name="Nature">
        <title>The oyster genome reveals stress adaptation and complexity of shell formation.</title>
        <authorList>
            <person name="Zhang G."/>
            <person name="Fang X."/>
            <person name="Guo X."/>
            <person name="Li L."/>
            <person name="Luo R."/>
            <person name="Xu F."/>
            <person name="Yang P."/>
            <person name="Zhang L."/>
            <person name="Wang X."/>
            <person name="Qi H."/>
            <person name="Xiong Z."/>
            <person name="Que H."/>
            <person name="Xie Y."/>
            <person name="Holland P.W."/>
            <person name="Paps J."/>
            <person name="Zhu Y."/>
            <person name="Wu F."/>
            <person name="Chen Y."/>
            <person name="Wang J."/>
            <person name="Peng C."/>
            <person name="Meng J."/>
            <person name="Yang L."/>
            <person name="Liu J."/>
            <person name="Wen B."/>
            <person name="Zhang N."/>
            <person name="Huang Z."/>
            <person name="Zhu Q."/>
            <person name="Feng Y."/>
            <person name="Mount A."/>
            <person name="Hedgecock D."/>
            <person name="Xu Z."/>
            <person name="Liu Y."/>
            <person name="Domazet-Loso T."/>
            <person name="Du Y."/>
            <person name="Sun X."/>
            <person name="Zhang S."/>
            <person name="Liu B."/>
            <person name="Cheng P."/>
            <person name="Jiang X."/>
            <person name="Li J."/>
            <person name="Fan D."/>
            <person name="Wang W."/>
            <person name="Fu W."/>
            <person name="Wang T."/>
            <person name="Wang B."/>
            <person name="Zhang J."/>
            <person name="Peng Z."/>
            <person name="Li Y."/>
            <person name="Li N."/>
            <person name="Wang J."/>
            <person name="Chen M."/>
            <person name="He Y."/>
            <person name="Tan F."/>
            <person name="Song X."/>
            <person name="Zheng Q."/>
            <person name="Huang R."/>
            <person name="Yang H."/>
            <person name="Du X."/>
            <person name="Chen L."/>
            <person name="Yang M."/>
            <person name="Gaffney P.M."/>
            <person name="Wang S."/>
            <person name="Luo L."/>
            <person name="She Z."/>
            <person name="Ming Y."/>
            <person name="Huang W."/>
            <person name="Zhang S."/>
            <person name="Huang B."/>
            <person name="Zhang Y."/>
            <person name="Qu T."/>
            <person name="Ni P."/>
            <person name="Miao G."/>
            <person name="Wang J."/>
            <person name="Wang Q."/>
            <person name="Steinberg C.E."/>
            <person name="Wang H."/>
            <person name="Li N."/>
            <person name="Qian L."/>
            <person name="Zhang G."/>
            <person name="Li Y."/>
            <person name="Yang H."/>
            <person name="Liu X."/>
            <person name="Wang J."/>
            <person name="Yin Y."/>
            <person name="Wang J."/>
        </authorList>
    </citation>
    <scope>NUCLEOTIDE SEQUENCE [LARGE SCALE GENOMIC DNA]</scope>
    <source>
        <strain evidence="9">05x7-T-G4-1.051#20</strain>
    </source>
</reference>
<protein>
    <recommendedName>
        <fullName evidence="1">protein-disulfide reductase</fullName>
        <ecNumber evidence="1">1.8.1.8</ecNumber>
    </recommendedName>
</protein>
<evidence type="ECO:0000256" key="7">
    <source>
        <dbReference type="ARBA" id="ARBA00047804"/>
    </source>
</evidence>
<dbReference type="InterPro" id="IPR052259">
    <property type="entry name" value="Nucleoredoxin-like"/>
</dbReference>
<evidence type="ECO:0000313" key="9">
    <source>
        <dbReference type="EMBL" id="EKC29329.1"/>
    </source>
</evidence>
<sequence>MDAALCGMTKVEGKDGEVQVSDLVQGKTCVGLYFSAHWCPPCRGFTPVLAQLYTKLKENNQSIEIIFVSSDRDENSFKEYFNEMPWHALPFSERDLKAKLGEKYGVRGIPTLIILDKDGNIKDAEARGTAQNCPGDKLPDKWC</sequence>
<evidence type="ECO:0000259" key="8">
    <source>
        <dbReference type="PROSITE" id="PS51352"/>
    </source>
</evidence>
<dbReference type="PANTHER" id="PTHR13871">
    <property type="entry name" value="THIOREDOXIN"/>
    <property type="match status" value="1"/>
</dbReference>
<dbReference type="AlphaFoldDB" id="K1QE20"/>
<dbReference type="HOGENOM" id="CLU_116457_0_0_1"/>
<keyword evidence="11" id="KW-1185">Reference proteome</keyword>
<comment type="similarity">
    <text evidence="5">Belongs to the nucleoredoxin family.</text>
</comment>
<evidence type="ECO:0000256" key="3">
    <source>
        <dbReference type="ARBA" id="ARBA00023002"/>
    </source>
</evidence>
<comment type="catalytic activity">
    <reaction evidence="7">
        <text>[protein]-dithiol + NADP(+) = [protein]-disulfide + NADPH + H(+)</text>
        <dbReference type="Rhea" id="RHEA:18753"/>
        <dbReference type="Rhea" id="RHEA-COMP:10593"/>
        <dbReference type="Rhea" id="RHEA-COMP:10594"/>
        <dbReference type="ChEBI" id="CHEBI:15378"/>
        <dbReference type="ChEBI" id="CHEBI:29950"/>
        <dbReference type="ChEBI" id="CHEBI:50058"/>
        <dbReference type="ChEBI" id="CHEBI:57783"/>
        <dbReference type="ChEBI" id="CHEBI:58349"/>
        <dbReference type="EC" id="1.8.1.8"/>
    </reaction>
</comment>
<proteinExistence type="inferred from homology"/>
<accession>K1QE20</accession>
<evidence type="ECO:0000256" key="4">
    <source>
        <dbReference type="ARBA" id="ARBA00023027"/>
    </source>
</evidence>
<dbReference type="EC" id="1.8.1.8" evidence="1"/>
<evidence type="ECO:0000256" key="2">
    <source>
        <dbReference type="ARBA" id="ARBA00022737"/>
    </source>
</evidence>
<dbReference type="PANTHER" id="PTHR13871:SF96">
    <property type="entry name" value="THIOREDOXIN DOMAIN-CONTAINING PROTEIN"/>
    <property type="match status" value="1"/>
</dbReference>
<dbReference type="SUPFAM" id="SSF52833">
    <property type="entry name" value="Thioredoxin-like"/>
    <property type="match status" value="1"/>
</dbReference>
<dbReference type="GO" id="GO:0047134">
    <property type="term" value="F:protein-disulfide reductase [NAD(P)H] activity"/>
    <property type="evidence" value="ECO:0007669"/>
    <property type="project" value="UniProtKB-EC"/>
</dbReference>
<dbReference type="EnsemblMetazoa" id="G414.5">
    <property type="protein sequence ID" value="G414.5:cds"/>
    <property type="gene ID" value="G414"/>
</dbReference>
<dbReference type="OrthoDB" id="409136at2759"/>
<evidence type="ECO:0000313" key="11">
    <source>
        <dbReference type="Proteomes" id="UP000005408"/>
    </source>
</evidence>
<dbReference type="EnsemblMetazoa" id="G414.3">
    <property type="protein sequence ID" value="G414.3:cds"/>
    <property type="gene ID" value="G414"/>
</dbReference>
<dbReference type="OMA" id="AGWCSPC"/>
<dbReference type="PROSITE" id="PS51352">
    <property type="entry name" value="THIOREDOXIN_2"/>
    <property type="match status" value="1"/>
</dbReference>
<dbReference type="InterPro" id="IPR013766">
    <property type="entry name" value="Thioredoxin_domain"/>
</dbReference>
<feature type="domain" description="Thioredoxin" evidence="8">
    <location>
        <begin position="1"/>
        <end position="143"/>
    </location>
</feature>
<evidence type="ECO:0000313" key="10">
    <source>
        <dbReference type="EnsemblMetazoa" id="G414.3:cds"/>
    </source>
</evidence>
<dbReference type="Gene3D" id="3.40.30.10">
    <property type="entry name" value="Glutaredoxin"/>
    <property type="match status" value="1"/>
</dbReference>
<keyword evidence="3" id="KW-0560">Oxidoreductase</keyword>
<name>K1QE20_MAGGI</name>